<proteinExistence type="predicted"/>
<keyword evidence="2" id="KW-1185">Reference proteome</keyword>
<evidence type="ECO:0000313" key="2">
    <source>
        <dbReference type="Proteomes" id="UP001216440"/>
    </source>
</evidence>
<organism evidence="1 2">
    <name type="scientific">Streptomyces cathayae</name>
    <dbReference type="NCBI Taxonomy" id="3031124"/>
    <lineage>
        <taxon>Bacteria</taxon>
        <taxon>Bacillati</taxon>
        <taxon>Actinomycetota</taxon>
        <taxon>Actinomycetes</taxon>
        <taxon>Kitasatosporales</taxon>
        <taxon>Streptomycetaceae</taxon>
        <taxon>Streptomyces</taxon>
    </lineage>
</organism>
<name>A0ABY8KBW3_9ACTN</name>
<reference evidence="1 2" key="1">
    <citation type="submission" date="2023-03" db="EMBL/GenBank/DDBJ databases">
        <authorList>
            <person name="Mo P."/>
        </authorList>
    </citation>
    <scope>NUCLEOTIDE SEQUENCE [LARGE SCALE GENOMIC DNA]</scope>
    <source>
        <strain evidence="1 2">HUAS 5</strain>
    </source>
</reference>
<dbReference type="Proteomes" id="UP001216440">
    <property type="component" value="Chromosome"/>
</dbReference>
<protein>
    <submittedName>
        <fullName evidence="1">Uncharacterized protein</fullName>
    </submittedName>
</protein>
<sequence>MLFDDRAGGFFDLGVEVLVLDLPQYIFFALEVVVERTLGEVGAVDDLLERGSVESFLFEQVK</sequence>
<gene>
    <name evidence="1" type="ORF">PYS65_00025</name>
</gene>
<accession>A0ABY8KBW3</accession>
<evidence type="ECO:0000313" key="1">
    <source>
        <dbReference type="EMBL" id="WGD45114.1"/>
    </source>
</evidence>
<dbReference type="EMBL" id="CP121682">
    <property type="protein sequence ID" value="WGD45114.1"/>
    <property type="molecule type" value="Genomic_DNA"/>
</dbReference>